<dbReference type="InterPro" id="IPR008254">
    <property type="entry name" value="Flavodoxin/NO_synth"/>
</dbReference>
<dbReference type="PANTHER" id="PTHR38030:SF2">
    <property type="entry name" value="PROTOPORPHYRINOGEN IX DEHYDROGENASE [QUINONE]"/>
    <property type="match status" value="1"/>
</dbReference>
<dbReference type="RefSeq" id="WP_073049624.1">
    <property type="nucleotide sequence ID" value="NZ_FQZL01000015.1"/>
</dbReference>
<feature type="domain" description="Flavodoxin-like" evidence="1">
    <location>
        <begin position="3"/>
        <end position="156"/>
    </location>
</feature>
<dbReference type="InterPro" id="IPR001226">
    <property type="entry name" value="Flavodoxin_CS"/>
</dbReference>
<keyword evidence="3" id="KW-1185">Reference proteome</keyword>
<dbReference type="InterPro" id="IPR029039">
    <property type="entry name" value="Flavoprotein-like_sf"/>
</dbReference>
<sequence>MKGLIVYDSYFGNTEKVAIHIHEALKEDHEVKLVKIHNVEKRDLENMEFIVIGSPTRAFKATKAIMDFIKRMPKDALLGVKAAAFDTRMNTKDVNSKILNALVNVFGYAAEPMGKALAGKGATLVIPPEGFYVSDSEGPLKDGELERAEEWIRKGIK</sequence>
<evidence type="ECO:0000313" key="2">
    <source>
        <dbReference type="EMBL" id="SHJ28729.1"/>
    </source>
</evidence>
<dbReference type="PANTHER" id="PTHR38030">
    <property type="entry name" value="PROTOPORPHYRINOGEN IX DEHYDROGENASE [MENAQUINONE]"/>
    <property type="match status" value="1"/>
</dbReference>
<dbReference type="Pfam" id="PF12724">
    <property type="entry name" value="Flavodoxin_5"/>
    <property type="match status" value="1"/>
</dbReference>
<dbReference type="AlphaFoldDB" id="A0A1M6I2M6"/>
<reference evidence="2 3" key="1">
    <citation type="submission" date="2016-11" db="EMBL/GenBank/DDBJ databases">
        <authorList>
            <person name="Jaros S."/>
            <person name="Januszkiewicz K."/>
            <person name="Wedrychowicz H."/>
        </authorList>
    </citation>
    <scope>NUCLEOTIDE SEQUENCE [LARGE SCALE GENOMIC DNA]</scope>
    <source>
        <strain evidence="2 3">DSM 17477</strain>
    </source>
</reference>
<dbReference type="InterPro" id="IPR026816">
    <property type="entry name" value="Flavodoxin_dom"/>
</dbReference>
<dbReference type="InterPro" id="IPR052200">
    <property type="entry name" value="Protoporphyrinogen_IX_DH"/>
</dbReference>
<proteinExistence type="predicted"/>
<dbReference type="PROSITE" id="PS50902">
    <property type="entry name" value="FLAVODOXIN_LIKE"/>
    <property type="match status" value="1"/>
</dbReference>
<organism evidence="2 3">
    <name type="scientific">Dethiosulfatibacter aminovorans DSM 17477</name>
    <dbReference type="NCBI Taxonomy" id="1121476"/>
    <lineage>
        <taxon>Bacteria</taxon>
        <taxon>Bacillati</taxon>
        <taxon>Bacillota</taxon>
        <taxon>Tissierellia</taxon>
        <taxon>Dethiosulfatibacter</taxon>
    </lineage>
</organism>
<protein>
    <submittedName>
        <fullName evidence="2">Flavodoxin</fullName>
    </submittedName>
</protein>
<name>A0A1M6I2M6_9FIRM</name>
<accession>A0A1M6I2M6</accession>
<dbReference type="STRING" id="1121476.SAMN02745751_02193"/>
<dbReference type="Gene3D" id="3.40.50.360">
    <property type="match status" value="1"/>
</dbReference>
<dbReference type="SUPFAM" id="SSF52218">
    <property type="entry name" value="Flavoproteins"/>
    <property type="match status" value="1"/>
</dbReference>
<dbReference type="Proteomes" id="UP000184052">
    <property type="component" value="Unassembled WGS sequence"/>
</dbReference>
<dbReference type="GO" id="GO:0070819">
    <property type="term" value="F:menaquinone-dependent protoporphyrinogen oxidase activity"/>
    <property type="evidence" value="ECO:0007669"/>
    <property type="project" value="TreeGrafter"/>
</dbReference>
<dbReference type="EMBL" id="FQZL01000015">
    <property type="protein sequence ID" value="SHJ28729.1"/>
    <property type="molecule type" value="Genomic_DNA"/>
</dbReference>
<evidence type="ECO:0000259" key="1">
    <source>
        <dbReference type="PROSITE" id="PS50902"/>
    </source>
</evidence>
<dbReference type="GO" id="GO:0009055">
    <property type="term" value="F:electron transfer activity"/>
    <property type="evidence" value="ECO:0007669"/>
    <property type="project" value="InterPro"/>
</dbReference>
<dbReference type="PROSITE" id="PS00201">
    <property type="entry name" value="FLAVODOXIN"/>
    <property type="match status" value="1"/>
</dbReference>
<evidence type="ECO:0000313" key="3">
    <source>
        <dbReference type="Proteomes" id="UP000184052"/>
    </source>
</evidence>
<dbReference type="GO" id="GO:0016651">
    <property type="term" value="F:oxidoreductase activity, acting on NAD(P)H"/>
    <property type="evidence" value="ECO:0007669"/>
    <property type="project" value="UniProtKB-ARBA"/>
</dbReference>
<gene>
    <name evidence="2" type="ORF">SAMN02745751_02193</name>
</gene>
<dbReference type="GO" id="GO:0006783">
    <property type="term" value="P:heme biosynthetic process"/>
    <property type="evidence" value="ECO:0007669"/>
    <property type="project" value="TreeGrafter"/>
</dbReference>
<dbReference type="GO" id="GO:0010181">
    <property type="term" value="F:FMN binding"/>
    <property type="evidence" value="ECO:0007669"/>
    <property type="project" value="InterPro"/>
</dbReference>